<dbReference type="HAMAP" id="MF_00137">
    <property type="entry name" value="SAICAR_synth"/>
    <property type="match status" value="1"/>
</dbReference>
<evidence type="ECO:0000313" key="9">
    <source>
        <dbReference type="EMBL" id="HGU58960.1"/>
    </source>
</evidence>
<dbReference type="PANTHER" id="PTHR43700:SF1">
    <property type="entry name" value="PHOSPHORIBOSYLAMINOIMIDAZOLE-SUCCINOCARBOXAMIDE SYNTHASE"/>
    <property type="match status" value="1"/>
</dbReference>
<keyword evidence="2 6" id="KW-0436">Ligase</keyword>
<keyword evidence="4 6" id="KW-0658">Purine biosynthesis</keyword>
<comment type="catalytic activity">
    <reaction evidence="6">
        <text>5-amino-1-(5-phospho-D-ribosyl)imidazole-4-carboxylate + L-aspartate + ATP = (2S)-2-[5-amino-1-(5-phospho-beta-D-ribosyl)imidazole-4-carboxamido]succinate + ADP + phosphate + 2 H(+)</text>
        <dbReference type="Rhea" id="RHEA:22628"/>
        <dbReference type="ChEBI" id="CHEBI:15378"/>
        <dbReference type="ChEBI" id="CHEBI:29991"/>
        <dbReference type="ChEBI" id="CHEBI:30616"/>
        <dbReference type="ChEBI" id="CHEBI:43474"/>
        <dbReference type="ChEBI" id="CHEBI:58443"/>
        <dbReference type="ChEBI" id="CHEBI:77657"/>
        <dbReference type="ChEBI" id="CHEBI:456216"/>
        <dbReference type="EC" id="6.3.2.6"/>
    </reaction>
</comment>
<proteinExistence type="inferred from homology"/>
<evidence type="ECO:0000256" key="3">
    <source>
        <dbReference type="ARBA" id="ARBA00022741"/>
    </source>
</evidence>
<dbReference type="InterPro" id="IPR028923">
    <property type="entry name" value="SAICAR_synt/ADE2_N"/>
</dbReference>
<keyword evidence="3 6" id="KW-0547">Nucleotide-binding</keyword>
<dbReference type="PANTHER" id="PTHR43700">
    <property type="entry name" value="PHOSPHORIBOSYLAMINOIMIDAZOLE-SUCCINOCARBOXAMIDE SYNTHASE"/>
    <property type="match status" value="1"/>
</dbReference>
<dbReference type="Pfam" id="PF01259">
    <property type="entry name" value="SAICAR_synt"/>
    <property type="match status" value="1"/>
</dbReference>
<dbReference type="AlphaFoldDB" id="A0A7C3YHR2"/>
<protein>
    <recommendedName>
        <fullName evidence="6">Phosphoribosylaminoimidazole-succinocarboxamide synthase</fullName>
        <ecNumber evidence="6">6.3.2.6</ecNumber>
    </recommendedName>
    <alternativeName>
        <fullName evidence="6">SAICAR synthetase</fullName>
    </alternativeName>
</protein>
<dbReference type="Gene3D" id="3.30.200.20">
    <property type="entry name" value="Phosphorylase Kinase, domain 1"/>
    <property type="match status" value="1"/>
</dbReference>
<dbReference type="GO" id="GO:0005737">
    <property type="term" value="C:cytoplasm"/>
    <property type="evidence" value="ECO:0007669"/>
    <property type="project" value="TreeGrafter"/>
</dbReference>
<gene>
    <name evidence="6 8" type="primary">purC</name>
    <name evidence="9" type="ORF">ENT89_01925</name>
    <name evidence="8" type="ORF">ENX77_06675</name>
</gene>
<evidence type="ECO:0000256" key="1">
    <source>
        <dbReference type="ARBA" id="ARBA00004672"/>
    </source>
</evidence>
<evidence type="ECO:0000313" key="8">
    <source>
        <dbReference type="EMBL" id="HGE66781.1"/>
    </source>
</evidence>
<dbReference type="NCBIfam" id="TIGR00081">
    <property type="entry name" value="purC"/>
    <property type="match status" value="1"/>
</dbReference>
<dbReference type="EC" id="6.3.2.6" evidence="6"/>
<dbReference type="SUPFAM" id="SSF56104">
    <property type="entry name" value="SAICAR synthase-like"/>
    <property type="match status" value="1"/>
</dbReference>
<sequence>MGSVKDLEIIRKPDKDKHGIGRFHFSDRYSVFDYGEMPDTIENKGKALCMLSAYFFEILEKEGIKTHYIGLIKDSKLYRFNEIDEPTNIMEIKLVNVVRDYDEIKKLKGNFLIPLEVIYRNTLPEGSSIFKRLERGEIKPEDLGLKEMPKPGQVLEEPIIDFSTKLEDIDRYLKRNEAMEITGLSEEEMENLIKVARKIDEIITRETRKAGILNEDGKIEFAFDENRELMVVDAVGTPDECRFRFEETEISKEILRKHYRKTEWYRRIQIFKGEENWRKLVGKPPRLPKELREAVSQMYMSCCNEITGRKIFDSPSLKEVVRKIREVLDG</sequence>
<dbReference type="GO" id="GO:0006189">
    <property type="term" value="P:'de novo' IMP biosynthetic process"/>
    <property type="evidence" value="ECO:0007669"/>
    <property type="project" value="UniProtKB-UniRule"/>
</dbReference>
<dbReference type="GO" id="GO:0004639">
    <property type="term" value="F:phosphoribosylaminoimidazolesuccinocarboxamide synthase activity"/>
    <property type="evidence" value="ECO:0007669"/>
    <property type="project" value="UniProtKB-UniRule"/>
</dbReference>
<feature type="domain" description="SAICAR synthetase/ADE2 N-terminal" evidence="7">
    <location>
        <begin position="22"/>
        <end position="261"/>
    </location>
</feature>
<dbReference type="EMBL" id="DTPI01000032">
    <property type="protein sequence ID" value="HGE66781.1"/>
    <property type="molecule type" value="Genomic_DNA"/>
</dbReference>
<accession>A0A7C3YHR2</accession>
<comment type="similarity">
    <text evidence="6">Belongs to the SAICAR synthetase family.</text>
</comment>
<reference evidence="8" key="1">
    <citation type="journal article" date="2020" name="mSystems">
        <title>Genome- and Community-Level Interaction Insights into Carbon Utilization and Element Cycling Functions of Hydrothermarchaeota in Hydrothermal Sediment.</title>
        <authorList>
            <person name="Zhou Z."/>
            <person name="Liu Y."/>
            <person name="Xu W."/>
            <person name="Pan J."/>
            <person name="Luo Z.H."/>
            <person name="Li M."/>
        </authorList>
    </citation>
    <scope>NUCLEOTIDE SEQUENCE [LARGE SCALE GENOMIC DNA]</scope>
    <source>
        <strain evidence="9">SpSt-62</strain>
        <strain evidence="8">SpSt-97</strain>
    </source>
</reference>
<keyword evidence="5 6" id="KW-0067">ATP-binding</keyword>
<evidence type="ECO:0000256" key="2">
    <source>
        <dbReference type="ARBA" id="ARBA00022598"/>
    </source>
</evidence>
<comment type="pathway">
    <text evidence="1 6">Purine metabolism; IMP biosynthesis via de novo pathway; 5-amino-1-(5-phospho-D-ribosyl)imidazole-4-carboxamide from 5-amino-1-(5-phospho-D-ribosyl)imidazole-4-carboxylate: step 1/2.</text>
</comment>
<evidence type="ECO:0000256" key="4">
    <source>
        <dbReference type="ARBA" id="ARBA00022755"/>
    </source>
</evidence>
<evidence type="ECO:0000259" key="7">
    <source>
        <dbReference type="Pfam" id="PF01259"/>
    </source>
</evidence>
<dbReference type="Gene3D" id="3.30.470.20">
    <property type="entry name" value="ATP-grasp fold, B domain"/>
    <property type="match status" value="1"/>
</dbReference>
<name>A0A7C3YHR2_9EURY</name>
<dbReference type="EMBL" id="DTAK01000012">
    <property type="protein sequence ID" value="HGU58960.1"/>
    <property type="molecule type" value="Genomic_DNA"/>
</dbReference>
<dbReference type="InterPro" id="IPR001636">
    <property type="entry name" value="SAICAR_synth"/>
</dbReference>
<dbReference type="UniPathway" id="UPA00074">
    <property type="reaction ID" value="UER00131"/>
</dbReference>
<dbReference type="GO" id="GO:0005524">
    <property type="term" value="F:ATP binding"/>
    <property type="evidence" value="ECO:0007669"/>
    <property type="project" value="UniProtKB-KW"/>
</dbReference>
<evidence type="ECO:0000256" key="5">
    <source>
        <dbReference type="ARBA" id="ARBA00022840"/>
    </source>
</evidence>
<comment type="caution">
    <text evidence="8">The sequence shown here is derived from an EMBL/GenBank/DDBJ whole genome shotgun (WGS) entry which is preliminary data.</text>
</comment>
<organism evidence="8">
    <name type="scientific">Geoglobus ahangari</name>
    <dbReference type="NCBI Taxonomy" id="113653"/>
    <lineage>
        <taxon>Archaea</taxon>
        <taxon>Methanobacteriati</taxon>
        <taxon>Methanobacteriota</taxon>
        <taxon>Archaeoglobi</taxon>
        <taxon>Archaeoglobales</taxon>
        <taxon>Archaeoglobaceae</taxon>
        <taxon>Geoglobus</taxon>
    </lineage>
</organism>
<evidence type="ECO:0000256" key="6">
    <source>
        <dbReference type="HAMAP-Rule" id="MF_00137"/>
    </source>
</evidence>